<dbReference type="EMBL" id="RQTE01000126">
    <property type="protein sequence ID" value="RZI02061.1"/>
    <property type="molecule type" value="Genomic_DNA"/>
</dbReference>
<dbReference type="InterPro" id="IPR050259">
    <property type="entry name" value="SDR"/>
</dbReference>
<evidence type="ECO:0000313" key="4">
    <source>
        <dbReference type="EMBL" id="RZI02061.1"/>
    </source>
</evidence>
<dbReference type="EMBL" id="CP068073">
    <property type="protein sequence ID" value="QQS83282.1"/>
    <property type="molecule type" value="Genomic_DNA"/>
</dbReference>
<dbReference type="PANTHER" id="PTHR42879:SF2">
    <property type="entry name" value="3-OXOACYL-[ACYL-CARRIER-PROTEIN] REDUCTASE FABG"/>
    <property type="match status" value="1"/>
</dbReference>
<dbReference type="Proteomes" id="UP000595942">
    <property type="component" value="Chromosome"/>
</dbReference>
<proteinExistence type="inferred from homology"/>
<evidence type="ECO:0000256" key="2">
    <source>
        <dbReference type="RuleBase" id="RU000363"/>
    </source>
</evidence>
<gene>
    <name evidence="4" type="ORF">EIG99_07230</name>
    <name evidence="3" type="ORF">I6J05_02880</name>
</gene>
<keyword evidence="6" id="KW-1185">Reference proteome</keyword>
<dbReference type="CDD" id="cd05233">
    <property type="entry name" value="SDR_c"/>
    <property type="match status" value="1"/>
</dbReference>
<protein>
    <submittedName>
        <fullName evidence="4">SDR family NAD(P)-dependent oxidoreductase</fullName>
    </submittedName>
</protein>
<name>A0A143P984_9STAP</name>
<comment type="similarity">
    <text evidence="1 2">Belongs to the short-chain dehydrogenases/reductases (SDR) family.</text>
</comment>
<evidence type="ECO:0000313" key="6">
    <source>
        <dbReference type="Proteomes" id="UP000595942"/>
    </source>
</evidence>
<dbReference type="SUPFAM" id="SSF51735">
    <property type="entry name" value="NAD(P)-binding Rossmann-fold domains"/>
    <property type="match status" value="1"/>
</dbReference>
<dbReference type="InterPro" id="IPR002347">
    <property type="entry name" value="SDR_fam"/>
</dbReference>
<dbReference type="PANTHER" id="PTHR42879">
    <property type="entry name" value="3-OXOACYL-(ACYL-CARRIER-PROTEIN) REDUCTASE"/>
    <property type="match status" value="1"/>
</dbReference>
<organism evidence="4 5">
    <name type="scientific">Staphylococcus condimenti</name>
    <dbReference type="NCBI Taxonomy" id="70255"/>
    <lineage>
        <taxon>Bacteria</taxon>
        <taxon>Bacillati</taxon>
        <taxon>Bacillota</taxon>
        <taxon>Bacilli</taxon>
        <taxon>Bacillales</taxon>
        <taxon>Staphylococcaceae</taxon>
        <taxon>Staphylococcus</taxon>
    </lineage>
</organism>
<dbReference type="InterPro" id="IPR036291">
    <property type="entry name" value="NAD(P)-bd_dom_sf"/>
</dbReference>
<dbReference type="OrthoDB" id="9803333at2"/>
<dbReference type="KEGG" id="scv:A4G25_02835"/>
<reference evidence="3 6" key="2">
    <citation type="submission" date="2021-01" db="EMBL/GenBank/DDBJ databases">
        <title>FDA dAtabase for Regulatory Grade micrObial Sequences (FDA-ARGOS): Supporting development and validation of Infectious Disease Dx tests.</title>
        <authorList>
            <person name="Sproer C."/>
            <person name="Gronow S."/>
            <person name="Severitt S."/>
            <person name="Schroder I."/>
            <person name="Tallon L."/>
            <person name="Sadzewicz L."/>
            <person name="Zhao X."/>
            <person name="Boylan J."/>
            <person name="Ott S."/>
            <person name="Bowen H."/>
            <person name="Vavikolanu K."/>
            <person name="Mehta A."/>
            <person name="Aluvathingal J."/>
            <person name="Nadendla S."/>
            <person name="Lowell S."/>
            <person name="Myers T."/>
            <person name="Yan Y."/>
            <person name="Sichtig H."/>
        </authorList>
    </citation>
    <scope>NUCLEOTIDE SEQUENCE [LARGE SCALE GENOMIC DNA]</scope>
    <source>
        <strain evidence="3 6">FDAARGOS_1148</strain>
    </source>
</reference>
<dbReference type="Pfam" id="PF00106">
    <property type="entry name" value="adh_short"/>
    <property type="match status" value="1"/>
</dbReference>
<dbReference type="Gene3D" id="3.40.50.720">
    <property type="entry name" value="NAD(P)-binding Rossmann-like Domain"/>
    <property type="match status" value="1"/>
</dbReference>
<evidence type="ECO:0000256" key="1">
    <source>
        <dbReference type="ARBA" id="ARBA00006484"/>
    </source>
</evidence>
<dbReference type="PRINTS" id="PR00081">
    <property type="entry name" value="GDHRDH"/>
</dbReference>
<reference evidence="4 5" key="1">
    <citation type="submission" date="2018-11" db="EMBL/GenBank/DDBJ databases">
        <title>Genomic profiling of Staphylococcus species from a Poultry farm system in KwaZulu-Natal, South Africa.</title>
        <authorList>
            <person name="Amoako D.G."/>
            <person name="Somboro A.M."/>
            <person name="Abia A.L.K."/>
            <person name="Bester L.A."/>
            <person name="Essack S.Y."/>
        </authorList>
    </citation>
    <scope>NUCLEOTIDE SEQUENCE [LARGE SCALE GENOMIC DNA]</scope>
    <source>
        <strain evidence="4 5">SA11</strain>
    </source>
</reference>
<accession>A0A143P984</accession>
<dbReference type="AlphaFoldDB" id="A0A143P984"/>
<dbReference type="RefSeq" id="WP_047131219.1">
    <property type="nucleotide sequence ID" value="NZ_CP015114.1"/>
</dbReference>
<dbReference type="PRINTS" id="PR00080">
    <property type="entry name" value="SDRFAMILY"/>
</dbReference>
<evidence type="ECO:0000313" key="5">
    <source>
        <dbReference type="Proteomes" id="UP000293854"/>
    </source>
</evidence>
<dbReference type="Proteomes" id="UP000293854">
    <property type="component" value="Unassembled WGS sequence"/>
</dbReference>
<sequence length="235" mass="26036">MKALVIGGSGSIGSAIVDRLLEDGYEVIIHYNRSDLTALKQKYAHQKVSFVQCDLSQNTSGIMQHFEFIQNLDCLIYAAGQSLYGMVQDMDDTLVDQCYRINVKSLIQLTRGFINQLRKSNNGRIIVISSIWGETGASMEVVYSTMKAAQIGFVKALSQELSLTNITVNAVAPGFVSGNMADEWSDIERAEIINDLPQQRMVTPEEVAYTCAYLYHPMAQSVTGTVQKVNGGWYI</sequence>
<evidence type="ECO:0000313" key="3">
    <source>
        <dbReference type="EMBL" id="QQS83282.1"/>
    </source>
</evidence>
<dbReference type="GeneID" id="93726786"/>
<dbReference type="NCBIfam" id="NF047420">
    <property type="entry name" value="EF_P_mod_YmfI"/>
    <property type="match status" value="1"/>
</dbReference>